<feature type="compositionally biased region" description="Polar residues" evidence="1">
    <location>
        <begin position="42"/>
        <end position="51"/>
    </location>
</feature>
<dbReference type="AlphaFoldDB" id="A0A1R1YHW4"/>
<organism evidence="2 3">
    <name type="scientific">Smittium culicis</name>
    <dbReference type="NCBI Taxonomy" id="133412"/>
    <lineage>
        <taxon>Eukaryota</taxon>
        <taxon>Fungi</taxon>
        <taxon>Fungi incertae sedis</taxon>
        <taxon>Zoopagomycota</taxon>
        <taxon>Kickxellomycotina</taxon>
        <taxon>Harpellomycetes</taxon>
        <taxon>Harpellales</taxon>
        <taxon>Legeriomycetaceae</taxon>
        <taxon>Smittium</taxon>
    </lineage>
</organism>
<keyword evidence="3" id="KW-1185">Reference proteome</keyword>
<evidence type="ECO:0000313" key="3">
    <source>
        <dbReference type="Proteomes" id="UP000187283"/>
    </source>
</evidence>
<comment type="caution">
    <text evidence="2">The sequence shown here is derived from an EMBL/GenBank/DDBJ whole genome shotgun (WGS) entry which is preliminary data.</text>
</comment>
<feature type="region of interest" description="Disordered" evidence="1">
    <location>
        <begin position="1"/>
        <end position="52"/>
    </location>
</feature>
<gene>
    <name evidence="2" type="ORF">AYI70_g174</name>
</gene>
<dbReference type="Proteomes" id="UP000187283">
    <property type="component" value="Unassembled WGS sequence"/>
</dbReference>
<accession>A0A1R1YHW4</accession>
<reference evidence="2 3" key="1">
    <citation type="submission" date="2017-01" db="EMBL/GenBank/DDBJ databases">
        <authorList>
            <person name="Mah S.A."/>
            <person name="Swanson W.J."/>
            <person name="Moy G.W."/>
            <person name="Vacquier V.D."/>
        </authorList>
    </citation>
    <scope>NUCLEOTIDE SEQUENCE [LARGE SCALE GENOMIC DNA]</scope>
    <source>
        <strain evidence="2 3">GSMNP</strain>
    </source>
</reference>
<evidence type="ECO:0000313" key="2">
    <source>
        <dbReference type="EMBL" id="OMJ26464.1"/>
    </source>
</evidence>
<sequence>MFMFNSVKKRAGSKRNVSEVIGLDSSDNEDDDRSGKRMRAEPSTQARSGSSKVGLLAHAEGAVSEYAEMNFILKSLHLVKRKFGGLLEAGDEFVPARGAVYADAVEAGTSSGAAAGASEIYARINRELGRLHYTRYSPS</sequence>
<protein>
    <submittedName>
        <fullName evidence="2">Uncharacterized protein</fullName>
    </submittedName>
</protein>
<name>A0A1R1YHW4_9FUNG</name>
<dbReference type="EMBL" id="LSSN01000019">
    <property type="protein sequence ID" value="OMJ26464.1"/>
    <property type="molecule type" value="Genomic_DNA"/>
</dbReference>
<proteinExistence type="predicted"/>
<evidence type="ECO:0000256" key="1">
    <source>
        <dbReference type="SAM" id="MobiDB-lite"/>
    </source>
</evidence>